<keyword evidence="3" id="KW-1185">Reference proteome</keyword>
<dbReference type="EMBL" id="BQNB010010927">
    <property type="protein sequence ID" value="GJS83807.1"/>
    <property type="molecule type" value="Genomic_DNA"/>
</dbReference>
<organism evidence="2 3">
    <name type="scientific">Tanacetum coccineum</name>
    <dbReference type="NCBI Taxonomy" id="301880"/>
    <lineage>
        <taxon>Eukaryota</taxon>
        <taxon>Viridiplantae</taxon>
        <taxon>Streptophyta</taxon>
        <taxon>Embryophyta</taxon>
        <taxon>Tracheophyta</taxon>
        <taxon>Spermatophyta</taxon>
        <taxon>Magnoliopsida</taxon>
        <taxon>eudicotyledons</taxon>
        <taxon>Gunneridae</taxon>
        <taxon>Pentapetalae</taxon>
        <taxon>asterids</taxon>
        <taxon>campanulids</taxon>
        <taxon>Asterales</taxon>
        <taxon>Asteraceae</taxon>
        <taxon>Asteroideae</taxon>
        <taxon>Anthemideae</taxon>
        <taxon>Anthemidinae</taxon>
        <taxon>Tanacetum</taxon>
    </lineage>
</organism>
<name>A0ABQ4Z1T2_9ASTR</name>
<sequence length="689" mass="76441">MKQLVSDSSIEPVFSLAAAKWRNTDKALLSFENINLRMTDFHLELEQDVILSLFDFFKRVSSRFHSRATPHLDSVLHPLSSNFSVNITSKVSDVYQTGKTNGNPMFVDRHSQSQSLPLLPSIVPIGAPWQKIYLLARKQKKIYVEVLEVAPVTLTLSFSSSPWMLRNGILTSGEYLIHRGLMALADVEGARIHLRRLTISHQLASLESIREILIIHYTRQLLHEMYKVFGSAGVIGNPMGFARSVGLGIKDFLSVPAKSFMKSPAGLITGMAQGTTSLISNTVYAVSDAATQVSRAAHKGIVAFTMDERTLTEMENQQRGMTSHGKGVINEILEGLTGLLQSPIRGAEKHGLPGVLSGFALGVTGLVARPAASILEVTEKTARSIRNRSKLYHMGSQRLRVRLPRPLSRDYPLRPYLWEEAVGASVLSDADDSLMLKDETLILSKPLKQKDKFVIITERLILIVSCPSLVNLGQPEFRGVPADLDWNIEAEITLDSVIHVDTDEEIVHIVGSSSDVVLTQNQNQRRGVGNSGKQRFYNPPTPLPLFQTNLECSCKEEARELLKVIMATIEKGKERGWGGAHRLHQSNVSDELYVYLLYVDDMLLIAFKNMSKIDQLKPQLTTSSPDTEEGMEYISRVPYSSDVGSIMYAMGGNTYVTRYVDSDYASDLDRRGSLTCMFSLSGDVLLVGK</sequence>
<evidence type="ECO:0000259" key="1">
    <source>
        <dbReference type="Pfam" id="PF25037"/>
    </source>
</evidence>
<accession>A0ABQ4Z1T2</accession>
<reference evidence="2" key="1">
    <citation type="journal article" date="2022" name="Int. J. Mol. Sci.">
        <title>Draft Genome of Tanacetum Coccineum: Genomic Comparison of Closely Related Tanacetum-Family Plants.</title>
        <authorList>
            <person name="Yamashiro T."/>
            <person name="Shiraishi A."/>
            <person name="Nakayama K."/>
            <person name="Satake H."/>
        </authorList>
    </citation>
    <scope>NUCLEOTIDE SEQUENCE</scope>
</reference>
<dbReference type="InterPro" id="IPR026847">
    <property type="entry name" value="VPS13"/>
</dbReference>
<comment type="caution">
    <text evidence="2">The sequence shown here is derived from an EMBL/GenBank/DDBJ whole genome shotgun (WGS) entry which is preliminary data.</text>
</comment>
<dbReference type="Pfam" id="PF25037">
    <property type="entry name" value="VPS13_C"/>
    <property type="match status" value="1"/>
</dbReference>
<evidence type="ECO:0000313" key="2">
    <source>
        <dbReference type="EMBL" id="GJS83807.1"/>
    </source>
</evidence>
<reference evidence="2" key="2">
    <citation type="submission" date="2022-01" db="EMBL/GenBank/DDBJ databases">
        <authorList>
            <person name="Yamashiro T."/>
            <person name="Shiraishi A."/>
            <person name="Satake H."/>
            <person name="Nakayama K."/>
        </authorList>
    </citation>
    <scope>NUCLEOTIDE SEQUENCE</scope>
</reference>
<proteinExistence type="predicted"/>
<dbReference type="PANTHER" id="PTHR16166:SF143">
    <property type="entry name" value="PROTEIN SORTING-ASSOCIATED PROTEIN, PUTATIVE (DUF1162)-RELATED"/>
    <property type="match status" value="1"/>
</dbReference>
<dbReference type="InterPro" id="IPR056748">
    <property type="entry name" value="VPS13-like_C"/>
</dbReference>
<dbReference type="PANTHER" id="PTHR16166">
    <property type="entry name" value="VACUOLAR PROTEIN SORTING-ASSOCIATED PROTEIN VPS13"/>
    <property type="match status" value="1"/>
</dbReference>
<gene>
    <name evidence="2" type="ORF">Tco_0750348</name>
</gene>
<protein>
    <submittedName>
        <fullName evidence="2">Vacuolar protein sorting-associated protein</fullName>
    </submittedName>
</protein>
<dbReference type="Proteomes" id="UP001151760">
    <property type="component" value="Unassembled WGS sequence"/>
</dbReference>
<evidence type="ECO:0000313" key="3">
    <source>
        <dbReference type="Proteomes" id="UP001151760"/>
    </source>
</evidence>
<feature type="domain" description="Intermembrane lipid transfer protein VPS13-like C-terminal" evidence="1">
    <location>
        <begin position="401"/>
        <end position="469"/>
    </location>
</feature>